<feature type="domain" description="Hemerythrin-like" evidence="1">
    <location>
        <begin position="62"/>
        <end position="150"/>
    </location>
</feature>
<gene>
    <name evidence="2" type="ORF">H1R20_g4877</name>
</gene>
<dbReference type="EMBL" id="JANBPK010000777">
    <property type="protein sequence ID" value="KAJ2932214.1"/>
    <property type="molecule type" value="Genomic_DNA"/>
</dbReference>
<evidence type="ECO:0000313" key="3">
    <source>
        <dbReference type="Proteomes" id="UP001140091"/>
    </source>
</evidence>
<organism evidence="2 3">
    <name type="scientific">Candolleomyces eurysporus</name>
    <dbReference type="NCBI Taxonomy" id="2828524"/>
    <lineage>
        <taxon>Eukaryota</taxon>
        <taxon>Fungi</taxon>
        <taxon>Dikarya</taxon>
        <taxon>Basidiomycota</taxon>
        <taxon>Agaricomycotina</taxon>
        <taxon>Agaricomycetes</taxon>
        <taxon>Agaricomycetidae</taxon>
        <taxon>Agaricales</taxon>
        <taxon>Agaricineae</taxon>
        <taxon>Psathyrellaceae</taxon>
        <taxon>Candolleomyces</taxon>
    </lineage>
</organism>
<dbReference type="Proteomes" id="UP001140091">
    <property type="component" value="Unassembled WGS sequence"/>
</dbReference>
<sequence length="244" mass="27556">MSSTGTSPRYRLIEIPRPLPADYATNHVANFGIEMSCIHNVFIRALNSLWVNAPLVKPADELGFAGYASTFCEILHFHHHGEEDIIFPFLEKQVSMQENVAQHAAMLAGLDAFAEYMKNIANGSEKYDGPKARGLVEVFGDVLTDHLHAEIPTLSPENLAKFDYKELSDMVAHHNKHIQDMPGKFTIFPLVATHHPWNEIPEWPAEMPGPVKFFIKYIAPLRYPSYWKFAPFNGRGQPQPAYSP</sequence>
<dbReference type="AlphaFoldDB" id="A0A9W8MKV5"/>
<dbReference type="OrthoDB" id="58416at2759"/>
<dbReference type="InterPro" id="IPR012312">
    <property type="entry name" value="Hemerythrin-like"/>
</dbReference>
<evidence type="ECO:0000259" key="1">
    <source>
        <dbReference type="Pfam" id="PF01814"/>
    </source>
</evidence>
<proteinExistence type="predicted"/>
<comment type="caution">
    <text evidence="2">The sequence shown here is derived from an EMBL/GenBank/DDBJ whole genome shotgun (WGS) entry which is preliminary data.</text>
</comment>
<dbReference type="InterPro" id="IPR053206">
    <property type="entry name" value="Dimeric_xanthone_biosynth"/>
</dbReference>
<dbReference type="PANTHER" id="PTHR38048:SF2">
    <property type="entry name" value="HEMERYTHRIN-LIKE DOMAIN-CONTAINING PROTEIN"/>
    <property type="match status" value="1"/>
</dbReference>
<feature type="non-terminal residue" evidence="2">
    <location>
        <position position="244"/>
    </location>
</feature>
<accession>A0A9W8MKV5</accession>
<protein>
    <recommendedName>
        <fullName evidence="1">Hemerythrin-like domain-containing protein</fullName>
    </recommendedName>
</protein>
<dbReference type="Gene3D" id="1.20.120.520">
    <property type="entry name" value="nmb1532 protein domain like"/>
    <property type="match status" value="1"/>
</dbReference>
<keyword evidence="3" id="KW-1185">Reference proteome</keyword>
<name>A0A9W8MKV5_9AGAR</name>
<dbReference type="CDD" id="cd12108">
    <property type="entry name" value="Hr-like"/>
    <property type="match status" value="1"/>
</dbReference>
<dbReference type="PANTHER" id="PTHR38048">
    <property type="entry name" value="EXPRESSED PROTEIN"/>
    <property type="match status" value="1"/>
</dbReference>
<dbReference type="Pfam" id="PF01814">
    <property type="entry name" value="Hemerythrin"/>
    <property type="match status" value="1"/>
</dbReference>
<evidence type="ECO:0000313" key="2">
    <source>
        <dbReference type="EMBL" id="KAJ2932214.1"/>
    </source>
</evidence>
<reference evidence="2" key="1">
    <citation type="submission" date="2022-06" db="EMBL/GenBank/DDBJ databases">
        <title>Genome Sequence of Candolleomyces eurysporus.</title>
        <authorList>
            <person name="Buettner E."/>
        </authorList>
    </citation>
    <scope>NUCLEOTIDE SEQUENCE</scope>
    <source>
        <strain evidence="2">VTCC 930004</strain>
    </source>
</reference>